<dbReference type="NCBIfam" id="NF001126">
    <property type="entry name" value="PRK00139.1-4"/>
    <property type="match status" value="1"/>
</dbReference>
<dbReference type="GO" id="GO:0009252">
    <property type="term" value="P:peptidoglycan biosynthetic process"/>
    <property type="evidence" value="ECO:0007669"/>
    <property type="project" value="UniProtKB-UniRule"/>
</dbReference>
<dbReference type="PANTHER" id="PTHR23135">
    <property type="entry name" value="MUR LIGASE FAMILY MEMBER"/>
    <property type="match status" value="1"/>
</dbReference>
<comment type="pathway">
    <text evidence="1 15 16">Cell wall biogenesis; peptidoglycan biosynthesis.</text>
</comment>
<comment type="caution">
    <text evidence="15">Lacks conserved residue(s) required for the propagation of feature annotation.</text>
</comment>
<dbReference type="InterPro" id="IPR035911">
    <property type="entry name" value="MurE/MurF_N"/>
</dbReference>
<name>A0A4R6U974_9BACI</name>
<feature type="binding site" evidence="15">
    <location>
        <position position="177"/>
    </location>
    <ligand>
        <name>UDP-N-acetyl-alpha-D-muramoyl-L-alanyl-D-glutamate</name>
        <dbReference type="ChEBI" id="CHEBI:83900"/>
    </ligand>
</feature>
<dbReference type="InterPro" id="IPR036615">
    <property type="entry name" value="Mur_ligase_C_dom_sf"/>
</dbReference>
<dbReference type="InterPro" id="IPR013221">
    <property type="entry name" value="Mur_ligase_cen"/>
</dbReference>
<evidence type="ECO:0000313" key="21">
    <source>
        <dbReference type="Proteomes" id="UP000295632"/>
    </source>
</evidence>
<dbReference type="OrthoDB" id="9800958at2"/>
<accession>A0A4R6U974</accession>
<reference evidence="20 21" key="1">
    <citation type="submission" date="2019-03" db="EMBL/GenBank/DDBJ databases">
        <title>Genomic Encyclopedia of Type Strains, Phase IV (KMG-IV): sequencing the most valuable type-strain genomes for metagenomic binning, comparative biology and taxonomic classification.</title>
        <authorList>
            <person name="Goeker M."/>
        </authorList>
    </citation>
    <scope>NUCLEOTIDE SEQUENCE [LARGE SCALE GENOMIC DNA]</scope>
    <source>
        <strain evidence="20 21">DSM 28697</strain>
    </source>
</reference>
<dbReference type="PANTHER" id="PTHR23135:SF4">
    <property type="entry name" value="UDP-N-ACETYLMURAMOYL-L-ALANYL-D-GLUTAMATE--2,6-DIAMINOPIMELATE LIGASE MURE HOMOLOG, CHLOROPLASTIC"/>
    <property type="match status" value="1"/>
</dbReference>
<dbReference type="RefSeq" id="WP_133579198.1">
    <property type="nucleotide sequence ID" value="NZ_SNYJ01000002.1"/>
</dbReference>
<organism evidence="20 21">
    <name type="scientific">Aureibacillus halotolerans</name>
    <dbReference type="NCBI Taxonomy" id="1508390"/>
    <lineage>
        <taxon>Bacteria</taxon>
        <taxon>Bacillati</taxon>
        <taxon>Bacillota</taxon>
        <taxon>Bacilli</taxon>
        <taxon>Bacillales</taxon>
        <taxon>Bacillaceae</taxon>
        <taxon>Aureibacillus</taxon>
    </lineage>
</organism>
<comment type="caution">
    <text evidence="20">The sequence shown here is derived from an EMBL/GenBank/DDBJ whole genome shotgun (WGS) entry which is preliminary data.</text>
</comment>
<evidence type="ECO:0000256" key="11">
    <source>
        <dbReference type="ARBA" id="ARBA00072883"/>
    </source>
</evidence>
<comment type="catalytic activity">
    <reaction evidence="8 15">
        <text>UDP-N-acetyl-alpha-D-muramoyl-L-alanyl-D-glutamate + meso-2,6-diaminopimelate + ATP = UDP-N-acetyl-alpha-D-muramoyl-L-alanyl-gamma-D-glutamyl-meso-2,6-diaminopimelate + ADP + phosphate + H(+)</text>
        <dbReference type="Rhea" id="RHEA:23676"/>
        <dbReference type="ChEBI" id="CHEBI:15378"/>
        <dbReference type="ChEBI" id="CHEBI:30616"/>
        <dbReference type="ChEBI" id="CHEBI:43474"/>
        <dbReference type="ChEBI" id="CHEBI:57791"/>
        <dbReference type="ChEBI" id="CHEBI:83900"/>
        <dbReference type="ChEBI" id="CHEBI:83905"/>
        <dbReference type="ChEBI" id="CHEBI:456216"/>
        <dbReference type="EC" id="6.3.2.13"/>
    </reaction>
</comment>
<feature type="short sequence motif" description="Meso-diaminopimelate recognition motif" evidence="15">
    <location>
        <begin position="407"/>
        <end position="410"/>
    </location>
</feature>
<feature type="binding site" evidence="15">
    <location>
        <begin position="108"/>
        <end position="114"/>
    </location>
    <ligand>
        <name>ATP</name>
        <dbReference type="ChEBI" id="CHEBI:30616"/>
    </ligand>
</feature>
<dbReference type="EMBL" id="SNYJ01000002">
    <property type="protein sequence ID" value="TDQ42322.1"/>
    <property type="molecule type" value="Genomic_DNA"/>
</dbReference>
<dbReference type="NCBIfam" id="TIGR01085">
    <property type="entry name" value="murE"/>
    <property type="match status" value="1"/>
</dbReference>
<dbReference type="Gene3D" id="3.40.1190.10">
    <property type="entry name" value="Mur-like, catalytic domain"/>
    <property type="match status" value="1"/>
</dbReference>
<feature type="binding site" evidence="15">
    <location>
        <position position="185"/>
    </location>
    <ligand>
        <name>UDP-N-acetyl-alpha-D-muramoyl-L-alanyl-D-glutamate</name>
        <dbReference type="ChEBI" id="CHEBI:83900"/>
    </ligand>
</feature>
<dbReference type="GO" id="GO:0005737">
    <property type="term" value="C:cytoplasm"/>
    <property type="evidence" value="ECO:0007669"/>
    <property type="project" value="UniProtKB-SubCell"/>
</dbReference>
<evidence type="ECO:0000259" key="19">
    <source>
        <dbReference type="Pfam" id="PF08245"/>
    </source>
</evidence>
<feature type="modified residue" description="N6-carboxylysine" evidence="15">
    <location>
        <position position="217"/>
    </location>
</feature>
<keyword evidence="15" id="KW-0067">ATP-binding</keyword>
<keyword evidence="21" id="KW-1185">Reference proteome</keyword>
<feature type="binding site" evidence="15">
    <location>
        <position position="462"/>
    </location>
    <ligand>
        <name>meso-2,6-diaminopimelate</name>
        <dbReference type="ChEBI" id="CHEBI:57791"/>
    </ligand>
</feature>
<feature type="binding site" evidence="15">
    <location>
        <position position="383"/>
    </location>
    <ligand>
        <name>meso-2,6-diaminopimelate</name>
        <dbReference type="ChEBI" id="CHEBI:57791"/>
    </ligand>
</feature>
<dbReference type="GO" id="GO:0051301">
    <property type="term" value="P:cell division"/>
    <property type="evidence" value="ECO:0007669"/>
    <property type="project" value="UniProtKB-KW"/>
</dbReference>
<dbReference type="GO" id="GO:0000287">
    <property type="term" value="F:magnesium ion binding"/>
    <property type="evidence" value="ECO:0007669"/>
    <property type="project" value="UniProtKB-UniRule"/>
</dbReference>
<dbReference type="NCBIfam" id="NF001124">
    <property type="entry name" value="PRK00139.1-2"/>
    <property type="match status" value="1"/>
</dbReference>
<evidence type="ECO:0000256" key="14">
    <source>
        <dbReference type="ARBA" id="ARBA00081560"/>
    </source>
</evidence>
<keyword evidence="4 15" id="KW-0133">Cell shape</keyword>
<evidence type="ECO:0000313" key="20">
    <source>
        <dbReference type="EMBL" id="TDQ42322.1"/>
    </source>
</evidence>
<evidence type="ECO:0000256" key="2">
    <source>
        <dbReference type="ARBA" id="ARBA00005898"/>
    </source>
</evidence>
<evidence type="ECO:0000256" key="10">
    <source>
        <dbReference type="ARBA" id="ARBA00066633"/>
    </source>
</evidence>
<dbReference type="AlphaFoldDB" id="A0A4R6U974"/>
<keyword evidence="3 15" id="KW-0132">Cell division</keyword>
<dbReference type="InterPro" id="IPR005761">
    <property type="entry name" value="UDP-N-AcMur-Glu-dNH2Pim_ligase"/>
</dbReference>
<dbReference type="InterPro" id="IPR036565">
    <property type="entry name" value="Mur-like_cat_sf"/>
</dbReference>
<keyword evidence="5 15" id="KW-0573">Peptidoglycan synthesis</keyword>
<evidence type="ECO:0000256" key="1">
    <source>
        <dbReference type="ARBA" id="ARBA00004752"/>
    </source>
</evidence>
<dbReference type="GO" id="GO:0008360">
    <property type="term" value="P:regulation of cell shape"/>
    <property type="evidence" value="ECO:0007669"/>
    <property type="project" value="UniProtKB-KW"/>
</dbReference>
<dbReference type="SUPFAM" id="SSF53244">
    <property type="entry name" value="MurD-like peptide ligases, peptide-binding domain"/>
    <property type="match status" value="1"/>
</dbReference>
<feature type="binding site" evidence="15">
    <location>
        <begin position="150"/>
        <end position="151"/>
    </location>
    <ligand>
        <name>UDP-N-acetyl-alpha-D-muramoyl-L-alanyl-D-glutamate</name>
        <dbReference type="ChEBI" id="CHEBI:83900"/>
    </ligand>
</feature>
<evidence type="ECO:0000256" key="8">
    <source>
        <dbReference type="ARBA" id="ARBA00050251"/>
    </source>
</evidence>
<dbReference type="SUPFAM" id="SSF63418">
    <property type="entry name" value="MurE/MurF N-terminal domain"/>
    <property type="match status" value="1"/>
</dbReference>
<dbReference type="InterPro" id="IPR000713">
    <property type="entry name" value="Mur_ligase_N"/>
</dbReference>
<comment type="function">
    <text evidence="9 15">Catalyzes the addition of meso-diaminopimelic acid to the nucleotide precursor UDP-N-acetylmuramoyl-L-alanyl-D-glutamate (UMAG) in the biosynthesis of bacterial cell-wall peptidoglycan.</text>
</comment>
<comment type="cofactor">
    <cofactor evidence="15">
        <name>Mg(2+)</name>
        <dbReference type="ChEBI" id="CHEBI:18420"/>
    </cofactor>
</comment>
<evidence type="ECO:0000256" key="6">
    <source>
        <dbReference type="ARBA" id="ARBA00023306"/>
    </source>
</evidence>
<comment type="subcellular location">
    <subcellularLocation>
        <location evidence="15 16">Cytoplasm</location>
    </subcellularLocation>
</comment>
<keyword evidence="7 15" id="KW-0961">Cell wall biogenesis/degradation</keyword>
<dbReference type="Gene3D" id="3.90.190.20">
    <property type="entry name" value="Mur ligase, C-terminal domain"/>
    <property type="match status" value="1"/>
</dbReference>
<dbReference type="SUPFAM" id="SSF53623">
    <property type="entry name" value="MurD-like peptide ligases, catalytic domain"/>
    <property type="match status" value="1"/>
</dbReference>
<evidence type="ECO:0000256" key="9">
    <source>
        <dbReference type="ARBA" id="ARBA00056782"/>
    </source>
</evidence>
<evidence type="ECO:0000259" key="17">
    <source>
        <dbReference type="Pfam" id="PF01225"/>
    </source>
</evidence>
<feature type="binding site" evidence="15">
    <location>
        <position position="458"/>
    </location>
    <ligand>
        <name>meso-2,6-diaminopimelate</name>
        <dbReference type="ChEBI" id="CHEBI:57791"/>
    </ligand>
</feature>
<evidence type="ECO:0000256" key="16">
    <source>
        <dbReference type="RuleBase" id="RU004135"/>
    </source>
</evidence>
<sequence length="492" mass="53184">MKLSTLLQQAIPFYTAVHGEVNVTGISMDSRKVSEGDLFVCIKGLQHDSHLYAADAEANGAVAIIAERPLASTLPVIVVDDSRTALAQLADAFFQSPTNQLHLTGVTGTNGKTTTTYLIDAIYTHAGIRTGTLGTTGLKVGDSLQALPNTTPESLTLQQAFRDMVDQQVTAGIMEVSSHALVTGRTRGCQFDVAIFTNLTQDHLDYHQTLTAYQDAKRLLFASLPAKTKTGKPTFAILNVDDKASAGFRDVTQGLVVTYGLENEADFSASQLVLKSKGTTFNLKTPDGFFAMTLPLAGKFNVYNALAAAAACFVNGIDSRTIAEGLENVPVIPGRFELVNAGQKFPVIVDYAHTPDSLKNVLDTAKELTEGRVIVVCGCGGDRDRTKRPIMAKNAVDGADYAIFTNDNPRSESPEQIFTDMTQSFKGETAFEVISDRREAITKAIHMATDSDLVLIAGKGHETYQIIGKDTFHFDDREEATMAIQTRDQNEN</sequence>
<dbReference type="Pfam" id="PF08245">
    <property type="entry name" value="Mur_ligase_M"/>
    <property type="match status" value="1"/>
</dbReference>
<comment type="similarity">
    <text evidence="2 15">Belongs to the MurCDEF family. MurE subfamily.</text>
</comment>
<dbReference type="HAMAP" id="MF_00208">
    <property type="entry name" value="MurE"/>
    <property type="match status" value="1"/>
</dbReference>
<keyword evidence="6 15" id="KW-0131">Cell cycle</keyword>
<comment type="PTM">
    <text evidence="15">Carboxylation is probably crucial for Mg(2+) binding and, consequently, for the gamma-phosphate positioning of ATP.</text>
</comment>
<feature type="domain" description="Mur ligase C-terminal" evidence="18">
    <location>
        <begin position="334"/>
        <end position="460"/>
    </location>
</feature>
<feature type="domain" description="Mur ligase N-terminal catalytic" evidence="17">
    <location>
        <begin position="23"/>
        <end position="93"/>
    </location>
</feature>
<dbReference type="FunFam" id="3.90.190.20:FF:000006">
    <property type="entry name" value="UDP-N-acetylmuramoyl-L-alanyl-D-glutamate--2,6-diaminopimelate ligase"/>
    <property type="match status" value="1"/>
</dbReference>
<evidence type="ECO:0000256" key="3">
    <source>
        <dbReference type="ARBA" id="ARBA00022618"/>
    </source>
</evidence>
<keyword evidence="15 20" id="KW-0436">Ligase</keyword>
<dbReference type="GO" id="GO:0005524">
    <property type="term" value="F:ATP binding"/>
    <property type="evidence" value="ECO:0007669"/>
    <property type="project" value="UniProtKB-UniRule"/>
</dbReference>
<evidence type="ECO:0000259" key="18">
    <source>
        <dbReference type="Pfam" id="PF02875"/>
    </source>
</evidence>
<dbReference type="Gene3D" id="3.40.1390.10">
    <property type="entry name" value="MurE/MurF, N-terminal domain"/>
    <property type="match status" value="1"/>
</dbReference>
<gene>
    <name evidence="15" type="primary">murE</name>
    <name evidence="20" type="ORF">EV213_102354</name>
</gene>
<evidence type="ECO:0000256" key="12">
    <source>
        <dbReference type="ARBA" id="ARBA00075482"/>
    </source>
</evidence>
<evidence type="ECO:0000256" key="4">
    <source>
        <dbReference type="ARBA" id="ARBA00022960"/>
    </source>
</evidence>
<dbReference type="EC" id="6.3.2.13" evidence="10 15"/>
<dbReference type="InterPro" id="IPR004101">
    <property type="entry name" value="Mur_ligase_C"/>
</dbReference>
<dbReference type="Pfam" id="PF02875">
    <property type="entry name" value="Mur_ligase_C"/>
    <property type="match status" value="1"/>
</dbReference>
<dbReference type="Pfam" id="PF01225">
    <property type="entry name" value="Mur_ligase"/>
    <property type="match status" value="1"/>
</dbReference>
<dbReference type="Proteomes" id="UP000295632">
    <property type="component" value="Unassembled WGS sequence"/>
</dbReference>
<feature type="binding site" evidence="15">
    <location>
        <position position="30"/>
    </location>
    <ligand>
        <name>UDP-N-acetyl-alpha-D-muramoyl-L-alanyl-D-glutamate</name>
        <dbReference type="ChEBI" id="CHEBI:83900"/>
    </ligand>
</feature>
<evidence type="ECO:0000256" key="13">
    <source>
        <dbReference type="ARBA" id="ARBA00076158"/>
    </source>
</evidence>
<keyword evidence="15" id="KW-0963">Cytoplasm</keyword>
<evidence type="ECO:0000256" key="7">
    <source>
        <dbReference type="ARBA" id="ARBA00023316"/>
    </source>
</evidence>
<evidence type="ECO:0000256" key="15">
    <source>
        <dbReference type="HAMAP-Rule" id="MF_00208"/>
    </source>
</evidence>
<dbReference type="GO" id="GO:0071555">
    <property type="term" value="P:cell wall organization"/>
    <property type="evidence" value="ECO:0007669"/>
    <property type="project" value="UniProtKB-KW"/>
</dbReference>
<proteinExistence type="inferred from homology"/>
<feature type="domain" description="Mur ligase central" evidence="19">
    <location>
        <begin position="106"/>
        <end position="312"/>
    </location>
</feature>
<keyword evidence="15" id="KW-0547">Nucleotide-binding</keyword>
<protein>
    <recommendedName>
        <fullName evidence="11 15">UDP-N-acetylmuramoyl-L-alanyl-D-glutamate--2,6-diaminopimelate ligase</fullName>
        <ecNumber evidence="10 15">6.3.2.13</ecNumber>
    </recommendedName>
    <alternativeName>
        <fullName evidence="12 15">Meso-A2pm-adding enzyme</fullName>
    </alternativeName>
    <alternativeName>
        <fullName evidence="13 15">Meso-diaminopimelate-adding enzyme</fullName>
    </alternativeName>
    <alternativeName>
        <fullName evidence="14 15">UDP-MurNAc-L-Ala-D-Glu:meso-diaminopimelate ligase</fullName>
    </alternativeName>
    <alternativeName>
        <fullName evidence="15">UDP-MurNAc-tripeptide synthetase</fullName>
    </alternativeName>
    <alternativeName>
        <fullName evidence="15">UDP-N-acetylmuramyl-tripeptide synthetase</fullName>
    </alternativeName>
</protein>
<dbReference type="GO" id="GO:0008765">
    <property type="term" value="F:UDP-N-acetylmuramoylalanyl-D-glutamate-2,6-diaminopimelate ligase activity"/>
    <property type="evidence" value="ECO:0007669"/>
    <property type="project" value="UniProtKB-UniRule"/>
</dbReference>
<feature type="binding site" evidence="15">
    <location>
        <position position="149"/>
    </location>
    <ligand>
        <name>UDP-N-acetyl-alpha-D-muramoyl-L-alanyl-D-glutamate</name>
        <dbReference type="ChEBI" id="CHEBI:83900"/>
    </ligand>
</feature>
<dbReference type="UniPathway" id="UPA00219"/>
<feature type="binding site" evidence="15">
    <location>
        <begin position="407"/>
        <end position="410"/>
    </location>
    <ligand>
        <name>meso-2,6-diaminopimelate</name>
        <dbReference type="ChEBI" id="CHEBI:57791"/>
    </ligand>
</feature>
<evidence type="ECO:0000256" key="5">
    <source>
        <dbReference type="ARBA" id="ARBA00022984"/>
    </source>
</evidence>
<keyword evidence="15" id="KW-0460">Magnesium</keyword>